<evidence type="ECO:0000256" key="1">
    <source>
        <dbReference type="SAM" id="MobiDB-lite"/>
    </source>
</evidence>
<dbReference type="VEuPathDB" id="FungiDB:ASPVEDRAFT_83327"/>
<proteinExistence type="predicted"/>
<organism evidence="2 3">
    <name type="scientific">Aspergillus versicolor CBS 583.65</name>
    <dbReference type="NCBI Taxonomy" id="1036611"/>
    <lineage>
        <taxon>Eukaryota</taxon>
        <taxon>Fungi</taxon>
        <taxon>Dikarya</taxon>
        <taxon>Ascomycota</taxon>
        <taxon>Pezizomycotina</taxon>
        <taxon>Eurotiomycetes</taxon>
        <taxon>Eurotiomycetidae</taxon>
        <taxon>Eurotiales</taxon>
        <taxon>Aspergillaceae</taxon>
        <taxon>Aspergillus</taxon>
        <taxon>Aspergillus subgen. Nidulantes</taxon>
    </lineage>
</organism>
<dbReference type="EMBL" id="KV878128">
    <property type="protein sequence ID" value="OJJ01803.1"/>
    <property type="molecule type" value="Genomic_DNA"/>
</dbReference>
<feature type="region of interest" description="Disordered" evidence="1">
    <location>
        <begin position="53"/>
        <end position="123"/>
    </location>
</feature>
<protein>
    <submittedName>
        <fullName evidence="2">Uncharacterized protein</fullName>
    </submittedName>
</protein>
<evidence type="ECO:0000313" key="2">
    <source>
        <dbReference type="EMBL" id="OJJ01803.1"/>
    </source>
</evidence>
<dbReference type="Proteomes" id="UP000184073">
    <property type="component" value="Unassembled WGS sequence"/>
</dbReference>
<dbReference type="AlphaFoldDB" id="A0A1L9PJZ7"/>
<accession>A0A1L9PJZ7</accession>
<feature type="compositionally biased region" description="Basic and acidic residues" evidence="1">
    <location>
        <begin position="108"/>
        <end position="123"/>
    </location>
</feature>
<dbReference type="STRING" id="1036611.A0A1L9PJZ7"/>
<evidence type="ECO:0000313" key="3">
    <source>
        <dbReference type="Proteomes" id="UP000184073"/>
    </source>
</evidence>
<dbReference type="OrthoDB" id="5418867at2759"/>
<dbReference type="RefSeq" id="XP_040667565.1">
    <property type="nucleotide sequence ID" value="XM_040817359.1"/>
</dbReference>
<reference evidence="3" key="1">
    <citation type="journal article" date="2017" name="Genome Biol.">
        <title>Comparative genomics reveals high biological diversity and specific adaptations in the industrially and medically important fungal genus Aspergillus.</title>
        <authorList>
            <person name="de Vries R.P."/>
            <person name="Riley R."/>
            <person name="Wiebenga A."/>
            <person name="Aguilar-Osorio G."/>
            <person name="Amillis S."/>
            <person name="Uchima C.A."/>
            <person name="Anderluh G."/>
            <person name="Asadollahi M."/>
            <person name="Askin M."/>
            <person name="Barry K."/>
            <person name="Battaglia E."/>
            <person name="Bayram O."/>
            <person name="Benocci T."/>
            <person name="Braus-Stromeyer S.A."/>
            <person name="Caldana C."/>
            <person name="Canovas D."/>
            <person name="Cerqueira G.C."/>
            <person name="Chen F."/>
            <person name="Chen W."/>
            <person name="Choi C."/>
            <person name="Clum A."/>
            <person name="Dos Santos R.A."/>
            <person name="Damasio A.R."/>
            <person name="Diallinas G."/>
            <person name="Emri T."/>
            <person name="Fekete E."/>
            <person name="Flipphi M."/>
            <person name="Freyberg S."/>
            <person name="Gallo A."/>
            <person name="Gournas C."/>
            <person name="Habgood R."/>
            <person name="Hainaut M."/>
            <person name="Harispe M.L."/>
            <person name="Henrissat B."/>
            <person name="Hilden K.S."/>
            <person name="Hope R."/>
            <person name="Hossain A."/>
            <person name="Karabika E."/>
            <person name="Karaffa L."/>
            <person name="Karanyi Z."/>
            <person name="Krasevec N."/>
            <person name="Kuo A."/>
            <person name="Kusch H."/>
            <person name="LaButti K."/>
            <person name="Lagendijk E.L."/>
            <person name="Lapidus A."/>
            <person name="Levasseur A."/>
            <person name="Lindquist E."/>
            <person name="Lipzen A."/>
            <person name="Logrieco A.F."/>
            <person name="MacCabe A."/>
            <person name="Maekelae M.R."/>
            <person name="Malavazi I."/>
            <person name="Melin P."/>
            <person name="Meyer V."/>
            <person name="Mielnichuk N."/>
            <person name="Miskei M."/>
            <person name="Molnar A.P."/>
            <person name="Mule G."/>
            <person name="Ngan C.Y."/>
            <person name="Orejas M."/>
            <person name="Orosz E."/>
            <person name="Ouedraogo J.P."/>
            <person name="Overkamp K.M."/>
            <person name="Park H.-S."/>
            <person name="Perrone G."/>
            <person name="Piumi F."/>
            <person name="Punt P.J."/>
            <person name="Ram A.F."/>
            <person name="Ramon A."/>
            <person name="Rauscher S."/>
            <person name="Record E."/>
            <person name="Riano-Pachon D.M."/>
            <person name="Robert V."/>
            <person name="Roehrig J."/>
            <person name="Ruller R."/>
            <person name="Salamov A."/>
            <person name="Salih N.S."/>
            <person name="Samson R.A."/>
            <person name="Sandor E."/>
            <person name="Sanguinetti M."/>
            <person name="Schuetze T."/>
            <person name="Sepcic K."/>
            <person name="Shelest E."/>
            <person name="Sherlock G."/>
            <person name="Sophianopoulou V."/>
            <person name="Squina F.M."/>
            <person name="Sun H."/>
            <person name="Susca A."/>
            <person name="Todd R.B."/>
            <person name="Tsang A."/>
            <person name="Unkles S.E."/>
            <person name="van de Wiele N."/>
            <person name="van Rossen-Uffink D."/>
            <person name="Oliveira J.V."/>
            <person name="Vesth T.C."/>
            <person name="Visser J."/>
            <person name="Yu J.-H."/>
            <person name="Zhou M."/>
            <person name="Andersen M.R."/>
            <person name="Archer D.B."/>
            <person name="Baker S.E."/>
            <person name="Benoit I."/>
            <person name="Brakhage A.A."/>
            <person name="Braus G.H."/>
            <person name="Fischer R."/>
            <person name="Frisvad J.C."/>
            <person name="Goldman G.H."/>
            <person name="Houbraken J."/>
            <person name="Oakley B."/>
            <person name="Pocsi I."/>
            <person name="Scazzocchio C."/>
            <person name="Seiboth B."/>
            <person name="vanKuyk P.A."/>
            <person name="Wortman J."/>
            <person name="Dyer P.S."/>
            <person name="Grigoriev I.V."/>
        </authorList>
    </citation>
    <scope>NUCLEOTIDE SEQUENCE [LARGE SCALE GENOMIC DNA]</scope>
    <source>
        <strain evidence="3">CBS 583.65</strain>
    </source>
</reference>
<keyword evidence="3" id="KW-1185">Reference proteome</keyword>
<dbReference type="GeneID" id="63732870"/>
<name>A0A1L9PJZ7_ASPVE</name>
<sequence>MPMNWTPEANAKLFLGVLDQLKEKNVKLDNERLAAYMGPECNKKSVENQFTKLRKMVGSDSNNKSAPGTPATPAGTPKKRRAPDSAKSTPSKKKKKDTKDEEEDSSSEEERNVKEVRDEIKNL</sequence>
<feature type="compositionally biased region" description="Low complexity" evidence="1">
    <location>
        <begin position="66"/>
        <end position="76"/>
    </location>
</feature>
<gene>
    <name evidence="2" type="ORF">ASPVEDRAFT_83327</name>
</gene>